<dbReference type="GO" id="GO:0008732">
    <property type="term" value="F:L-allo-threonine aldolase activity"/>
    <property type="evidence" value="ECO:0007669"/>
    <property type="project" value="TreeGrafter"/>
</dbReference>
<dbReference type="PANTHER" id="PTHR48097:SF9">
    <property type="entry name" value="L-THREONINE ALDOLASE"/>
    <property type="match status" value="1"/>
</dbReference>
<protein>
    <submittedName>
        <fullName evidence="8">Low-specificity L-threonine aldolase</fullName>
        <ecNumber evidence="8">4.1.2.48</ecNumber>
    </submittedName>
</protein>
<dbReference type="InterPro" id="IPR015424">
    <property type="entry name" value="PyrdxlP-dep_Trfase"/>
</dbReference>
<gene>
    <name evidence="8" type="ORF">D3F03_11025</name>
</gene>
<dbReference type="PIRSF" id="PIRSF017617">
    <property type="entry name" value="Thr_aldolase"/>
    <property type="match status" value="1"/>
</dbReference>
<evidence type="ECO:0000313" key="9">
    <source>
        <dbReference type="Proteomes" id="UP000266302"/>
    </source>
</evidence>
<evidence type="ECO:0000313" key="8">
    <source>
        <dbReference type="EMBL" id="RID98722.1"/>
    </source>
</evidence>
<comment type="cofactor">
    <cofactor evidence="1">
        <name>pyridoxal 5'-phosphate</name>
        <dbReference type="ChEBI" id="CHEBI:597326"/>
    </cofactor>
</comment>
<dbReference type="NCBIfam" id="NF041359">
    <property type="entry name" value="GntG_guanitoxin"/>
    <property type="match status" value="1"/>
</dbReference>
<dbReference type="EMBL" id="QXJC01000003">
    <property type="protein sequence ID" value="RID98722.1"/>
    <property type="molecule type" value="Genomic_DNA"/>
</dbReference>
<dbReference type="Gene3D" id="3.40.640.10">
    <property type="entry name" value="Type I PLP-dependent aspartate aminotransferase-like (Major domain)"/>
    <property type="match status" value="1"/>
</dbReference>
<keyword evidence="9" id="KW-1185">Reference proteome</keyword>
<dbReference type="InterPro" id="IPR023603">
    <property type="entry name" value="Low_specificity_L-TA-like"/>
</dbReference>
<keyword evidence="5 8" id="KW-0456">Lyase</keyword>
<dbReference type="GO" id="GO:0006545">
    <property type="term" value="P:glycine biosynthetic process"/>
    <property type="evidence" value="ECO:0007669"/>
    <property type="project" value="TreeGrafter"/>
</dbReference>
<dbReference type="GO" id="GO:0005829">
    <property type="term" value="C:cytosol"/>
    <property type="evidence" value="ECO:0007669"/>
    <property type="project" value="TreeGrafter"/>
</dbReference>
<dbReference type="PANTHER" id="PTHR48097">
    <property type="entry name" value="L-THREONINE ALDOLASE-RELATED"/>
    <property type="match status" value="1"/>
</dbReference>
<evidence type="ECO:0000259" key="7">
    <source>
        <dbReference type="Pfam" id="PF01212"/>
    </source>
</evidence>
<evidence type="ECO:0000256" key="4">
    <source>
        <dbReference type="ARBA" id="ARBA00022898"/>
    </source>
</evidence>
<feature type="modified residue" description="N6-(pyridoxal phosphate)lysine" evidence="6">
    <location>
        <position position="215"/>
    </location>
</feature>
<dbReference type="RefSeq" id="WP_119109385.1">
    <property type="nucleotide sequence ID" value="NZ_QXJC01000003.1"/>
</dbReference>
<comment type="subunit">
    <text evidence="3">Homotetramer.</text>
</comment>
<proteinExistence type="inferred from homology"/>
<sequence>MSSTTTTHSTQQVDLRSDTVTQPTAAMRAAMVAAPVGDDVFGDDPSLNALQERIAAITGKEAALFMPSGTQSNLCGILAHCQRGDEYIVGQNAHTYRYEGGGAAVLGSVQPQPLVQDAQGRMLLADIAAAIKPDDPHFARTRLLCLENTWNGHALPDDYLRGATELARAHGLATHLDGARVFNAAVATAAPGQSALARVGEIAGHFDSLSVCFSKGLGAPVGSALCGSRELIARARRIRKMAGGGMRQAGFLAAAAQHALEHHVDRLAQDHALAQQLAGGLQGIAGLKVRSASTNIVFVDVADGRGPALLDWLQQRGVLATGLIGLRFVTHLDVDAAGVEYALDCMRQFFAHSPDRAAVPAASGTAVY</sequence>
<dbReference type="EC" id="4.1.2.48" evidence="8"/>
<dbReference type="InterPro" id="IPR015421">
    <property type="entry name" value="PyrdxlP-dep_Trfase_major"/>
</dbReference>
<evidence type="ECO:0000256" key="1">
    <source>
        <dbReference type="ARBA" id="ARBA00001933"/>
    </source>
</evidence>
<name>A0A398C6U3_9BURK</name>
<dbReference type="GO" id="GO:0006567">
    <property type="term" value="P:L-threonine catabolic process"/>
    <property type="evidence" value="ECO:0007669"/>
    <property type="project" value="TreeGrafter"/>
</dbReference>
<accession>A0A398C6U3</accession>
<dbReference type="Gene3D" id="3.90.1150.10">
    <property type="entry name" value="Aspartate Aminotransferase, domain 1"/>
    <property type="match status" value="1"/>
</dbReference>
<comment type="caution">
    <text evidence="8">The sequence shown here is derived from an EMBL/GenBank/DDBJ whole genome shotgun (WGS) entry which is preliminary data.</text>
</comment>
<dbReference type="SUPFAM" id="SSF53383">
    <property type="entry name" value="PLP-dependent transferases"/>
    <property type="match status" value="1"/>
</dbReference>
<evidence type="ECO:0000256" key="6">
    <source>
        <dbReference type="PIRSR" id="PIRSR017617-1"/>
    </source>
</evidence>
<comment type="similarity">
    <text evidence="2">Belongs to the threonine aldolase family.</text>
</comment>
<dbReference type="OrthoDB" id="9774495at2"/>
<keyword evidence="4" id="KW-0663">Pyridoxal phosphate</keyword>
<evidence type="ECO:0000256" key="2">
    <source>
        <dbReference type="ARBA" id="ARBA00006966"/>
    </source>
</evidence>
<feature type="domain" description="Aromatic amino acid beta-eliminating lyase/threonine aldolase" evidence="7">
    <location>
        <begin position="14"/>
        <end position="303"/>
    </location>
</feature>
<dbReference type="InterPro" id="IPR001597">
    <property type="entry name" value="ArAA_b-elim_lyase/Thr_aldolase"/>
</dbReference>
<organism evidence="8 9">
    <name type="scientific">Simplicispira hankyongi</name>
    <dbReference type="NCBI Taxonomy" id="2315688"/>
    <lineage>
        <taxon>Bacteria</taxon>
        <taxon>Pseudomonadati</taxon>
        <taxon>Pseudomonadota</taxon>
        <taxon>Betaproteobacteria</taxon>
        <taxon>Burkholderiales</taxon>
        <taxon>Comamonadaceae</taxon>
        <taxon>Simplicispira</taxon>
    </lineage>
</organism>
<dbReference type="Proteomes" id="UP000266302">
    <property type="component" value="Unassembled WGS sequence"/>
</dbReference>
<evidence type="ECO:0000256" key="3">
    <source>
        <dbReference type="ARBA" id="ARBA00011881"/>
    </source>
</evidence>
<dbReference type="FunFam" id="3.40.640.10:FF:000030">
    <property type="entry name" value="Low-specificity L-threonine aldolase"/>
    <property type="match status" value="1"/>
</dbReference>
<dbReference type="Pfam" id="PF01212">
    <property type="entry name" value="Beta_elim_lyase"/>
    <property type="match status" value="1"/>
</dbReference>
<evidence type="ECO:0000256" key="5">
    <source>
        <dbReference type="ARBA" id="ARBA00023239"/>
    </source>
</evidence>
<dbReference type="AlphaFoldDB" id="A0A398C6U3"/>
<reference evidence="8 9" key="1">
    <citation type="submission" date="2018-09" db="EMBL/GenBank/DDBJ databases">
        <title>Draft genome of Simplicispira sp. NY-02.</title>
        <authorList>
            <person name="Im W.T."/>
        </authorList>
    </citation>
    <scope>NUCLEOTIDE SEQUENCE [LARGE SCALE GENOMIC DNA]</scope>
    <source>
        <strain evidence="8 9">NY-02</strain>
    </source>
</reference>
<dbReference type="InterPro" id="IPR015422">
    <property type="entry name" value="PyrdxlP-dep_Trfase_small"/>
</dbReference>
<dbReference type="NCBIfam" id="NF007825">
    <property type="entry name" value="PRK10534.1"/>
    <property type="match status" value="1"/>
</dbReference>